<dbReference type="Gene3D" id="1.10.600.10">
    <property type="entry name" value="Farnesyl Diphosphate Synthase"/>
    <property type="match status" value="1"/>
</dbReference>
<accession>A0A6A4L9V9</accession>
<evidence type="ECO:0000256" key="4">
    <source>
        <dbReference type="SAM" id="MobiDB-lite"/>
    </source>
</evidence>
<dbReference type="AlphaFoldDB" id="A0A6A4L9V9"/>
<dbReference type="InterPro" id="IPR050148">
    <property type="entry name" value="Terpene_synthase-like"/>
</dbReference>
<dbReference type="OrthoDB" id="1936865at2759"/>
<dbReference type="GO" id="GO:0010333">
    <property type="term" value="F:terpene synthase activity"/>
    <property type="evidence" value="ECO:0007669"/>
    <property type="project" value="InterPro"/>
</dbReference>
<evidence type="ECO:0000259" key="5">
    <source>
        <dbReference type="Pfam" id="PF03936"/>
    </source>
</evidence>
<evidence type="ECO:0000256" key="2">
    <source>
        <dbReference type="ARBA" id="ARBA00022723"/>
    </source>
</evidence>
<sequence length="178" mass="20382">MLHRPPKRRRVRRRPVSHASKIGETRRLKNPGPFLKTPHTSAANHRLRRRKEFSPASNCRRLPMSEKPHLCKAFLVEAKWLFEKETPTFKAYLENAVVSASMMFISVHVYFLLTETITKEALECLMKKEYHPLIECPSLIFRLSNGLATSKNGDGHGAPDNQAKNRVLSLIIEPITPC</sequence>
<keyword evidence="2" id="KW-0479">Metal-binding</keyword>
<evidence type="ECO:0000313" key="7">
    <source>
        <dbReference type="Proteomes" id="UP000428333"/>
    </source>
</evidence>
<dbReference type="SUPFAM" id="SSF48576">
    <property type="entry name" value="Terpenoid synthases"/>
    <property type="match status" value="1"/>
</dbReference>
<feature type="region of interest" description="Disordered" evidence="4">
    <location>
        <begin position="1"/>
        <end position="50"/>
    </location>
</feature>
<gene>
    <name evidence="6" type="ORF">C3L33_11935</name>
</gene>
<dbReference type="GO" id="GO:0016114">
    <property type="term" value="P:terpenoid biosynthetic process"/>
    <property type="evidence" value="ECO:0007669"/>
    <property type="project" value="InterPro"/>
</dbReference>
<proteinExistence type="predicted"/>
<name>A0A6A4L9V9_9ERIC</name>
<comment type="caution">
    <text evidence="6">The sequence shown here is derived from an EMBL/GenBank/DDBJ whole genome shotgun (WGS) entry which is preliminary data.</text>
</comment>
<protein>
    <recommendedName>
        <fullName evidence="5">Terpene synthase metal-binding domain-containing protein</fullName>
    </recommendedName>
</protein>
<dbReference type="GO" id="GO:0000287">
    <property type="term" value="F:magnesium ion binding"/>
    <property type="evidence" value="ECO:0007669"/>
    <property type="project" value="InterPro"/>
</dbReference>
<dbReference type="InterPro" id="IPR008949">
    <property type="entry name" value="Isoprenoid_synthase_dom_sf"/>
</dbReference>
<reference evidence="6 7" key="1">
    <citation type="journal article" date="2019" name="Genome Biol. Evol.">
        <title>The Rhododendron genome and chromosomal organization provide insight into shared whole-genome duplications across the heath family (Ericaceae).</title>
        <authorList>
            <person name="Soza V.L."/>
            <person name="Lindsley D."/>
            <person name="Waalkes A."/>
            <person name="Ramage E."/>
            <person name="Patwardhan R.P."/>
            <person name="Burton J.N."/>
            <person name="Adey A."/>
            <person name="Kumar A."/>
            <person name="Qiu R."/>
            <person name="Shendure J."/>
            <person name="Hall B."/>
        </authorList>
    </citation>
    <scope>NUCLEOTIDE SEQUENCE [LARGE SCALE GENOMIC DNA]</scope>
    <source>
        <strain evidence="6">RSF 1966-606</strain>
    </source>
</reference>
<evidence type="ECO:0000313" key="6">
    <source>
        <dbReference type="EMBL" id="KAE9456163.1"/>
    </source>
</evidence>
<dbReference type="InterPro" id="IPR005630">
    <property type="entry name" value="Terpene_synthase_metal-bd"/>
</dbReference>
<feature type="domain" description="Terpene synthase metal-binding" evidence="5">
    <location>
        <begin position="69"/>
        <end position="152"/>
    </location>
</feature>
<evidence type="ECO:0000256" key="3">
    <source>
        <dbReference type="ARBA" id="ARBA00022842"/>
    </source>
</evidence>
<feature type="non-terminal residue" evidence="6">
    <location>
        <position position="1"/>
    </location>
</feature>
<feature type="compositionally biased region" description="Basic residues" evidence="4">
    <location>
        <begin position="1"/>
        <end position="16"/>
    </location>
</feature>
<dbReference type="EMBL" id="QEFC01001753">
    <property type="protein sequence ID" value="KAE9456163.1"/>
    <property type="molecule type" value="Genomic_DNA"/>
</dbReference>
<dbReference type="Pfam" id="PF03936">
    <property type="entry name" value="Terpene_synth_C"/>
    <property type="match status" value="1"/>
</dbReference>
<dbReference type="PANTHER" id="PTHR31225">
    <property type="entry name" value="OS04G0344100 PROTEIN-RELATED"/>
    <property type="match status" value="1"/>
</dbReference>
<comment type="cofactor">
    <cofactor evidence="1">
        <name>Mg(2+)</name>
        <dbReference type="ChEBI" id="CHEBI:18420"/>
    </cofactor>
</comment>
<dbReference type="Proteomes" id="UP000428333">
    <property type="component" value="Linkage Group LG07"/>
</dbReference>
<keyword evidence="3" id="KW-0460">Magnesium</keyword>
<evidence type="ECO:0000256" key="1">
    <source>
        <dbReference type="ARBA" id="ARBA00001946"/>
    </source>
</evidence>
<organism evidence="6 7">
    <name type="scientific">Rhododendron williamsianum</name>
    <dbReference type="NCBI Taxonomy" id="262921"/>
    <lineage>
        <taxon>Eukaryota</taxon>
        <taxon>Viridiplantae</taxon>
        <taxon>Streptophyta</taxon>
        <taxon>Embryophyta</taxon>
        <taxon>Tracheophyta</taxon>
        <taxon>Spermatophyta</taxon>
        <taxon>Magnoliopsida</taxon>
        <taxon>eudicotyledons</taxon>
        <taxon>Gunneridae</taxon>
        <taxon>Pentapetalae</taxon>
        <taxon>asterids</taxon>
        <taxon>Ericales</taxon>
        <taxon>Ericaceae</taxon>
        <taxon>Ericoideae</taxon>
        <taxon>Rhodoreae</taxon>
        <taxon>Rhododendron</taxon>
    </lineage>
</organism>
<keyword evidence="7" id="KW-1185">Reference proteome</keyword>
<dbReference type="PANTHER" id="PTHR31225:SF252">
    <property type="entry name" value="TERPENE SYNTHASE 12-RELATED"/>
    <property type="match status" value="1"/>
</dbReference>